<dbReference type="InterPro" id="IPR004095">
    <property type="entry name" value="TGS"/>
</dbReference>
<dbReference type="FunFam" id="3.30.460.10:FF:000030">
    <property type="entry name" value="Putative GTP diphosphokinase RSH2 chloroplastic"/>
    <property type="match status" value="1"/>
</dbReference>
<dbReference type="GO" id="GO:0015969">
    <property type="term" value="P:guanosine tetraphosphate metabolic process"/>
    <property type="evidence" value="ECO:0007669"/>
    <property type="project" value="InterPro"/>
</dbReference>
<dbReference type="Pfam" id="PF04607">
    <property type="entry name" value="RelA_SpoT"/>
    <property type="match status" value="1"/>
</dbReference>
<organism evidence="2 3">
    <name type="scientific">Platanthera zijinensis</name>
    <dbReference type="NCBI Taxonomy" id="2320716"/>
    <lineage>
        <taxon>Eukaryota</taxon>
        <taxon>Viridiplantae</taxon>
        <taxon>Streptophyta</taxon>
        <taxon>Embryophyta</taxon>
        <taxon>Tracheophyta</taxon>
        <taxon>Spermatophyta</taxon>
        <taxon>Magnoliopsida</taxon>
        <taxon>Liliopsida</taxon>
        <taxon>Asparagales</taxon>
        <taxon>Orchidaceae</taxon>
        <taxon>Orchidoideae</taxon>
        <taxon>Orchideae</taxon>
        <taxon>Orchidinae</taxon>
        <taxon>Platanthera</taxon>
    </lineage>
</organism>
<dbReference type="SUPFAM" id="SSF81301">
    <property type="entry name" value="Nucleotidyltransferase"/>
    <property type="match status" value="1"/>
</dbReference>
<dbReference type="InterPro" id="IPR056011">
    <property type="entry name" value="DUF7589"/>
</dbReference>
<evidence type="ECO:0000313" key="2">
    <source>
        <dbReference type="EMBL" id="KAK8937386.1"/>
    </source>
</evidence>
<accession>A0AAP0BI25</accession>
<dbReference type="Pfam" id="PF24500">
    <property type="entry name" value="DUF7589"/>
    <property type="match status" value="1"/>
</dbReference>
<dbReference type="InterPro" id="IPR007685">
    <property type="entry name" value="RelA_SpoT"/>
</dbReference>
<dbReference type="AlphaFoldDB" id="A0AAP0BI25"/>
<sequence length="438" mass="49522">MPKVVGDAAIALESLTDCEEALERELLISNSYIPGMEVNLSSRLKSLYSIYCKMNRKNVDIHQVYDARALRVIVGDSNGTLHGPAIKCCYSLLDIVHRLWTPIDGEFDDYIVNPKPSGYQSLHTAVQGLDSSPIEVQIRTQRMHKYAESGHAAHWLYKENKVENACTVHDSKIQASSCENTCLEEEGYIQDAAHKKHGSLKVGHPVLRIEGSQLLAAVIVRVDKSGRELLVAVRFGLEASNAVAERRSSFQLKRWEVYARLYKKVSDQWWFEPGHGDWCTCLEKYTLCRDGMFHKEDQFRRLLPTFIQVIDMSENEEDEYWNVVSAVFEGKQVVHVPSTSTSTERSGRESLADNGINNKVNLLRTMLRWEEQVRHGVALGEVTIIRWPNGEIMRLRSGSTAKDAAIRLGEEGNLVLLNGQLVVPQTELKDGDILEVRM</sequence>
<protein>
    <recommendedName>
        <fullName evidence="1">RelA/SpoT domain-containing protein</fullName>
    </recommendedName>
</protein>
<evidence type="ECO:0000313" key="3">
    <source>
        <dbReference type="Proteomes" id="UP001418222"/>
    </source>
</evidence>
<gene>
    <name evidence="2" type="ORF">KSP39_PZI011795</name>
</gene>
<dbReference type="Gene3D" id="3.30.460.10">
    <property type="entry name" value="Beta Polymerase, domain 2"/>
    <property type="match status" value="1"/>
</dbReference>
<dbReference type="EMBL" id="JBBWWQ010000010">
    <property type="protein sequence ID" value="KAK8937386.1"/>
    <property type="molecule type" value="Genomic_DNA"/>
</dbReference>
<dbReference type="SMART" id="SM00954">
    <property type="entry name" value="RelA_SpoT"/>
    <property type="match status" value="1"/>
</dbReference>
<name>A0AAP0BI25_9ASPA</name>
<dbReference type="GO" id="GO:0009507">
    <property type="term" value="C:chloroplast"/>
    <property type="evidence" value="ECO:0007669"/>
    <property type="project" value="TreeGrafter"/>
</dbReference>
<reference evidence="2 3" key="1">
    <citation type="journal article" date="2022" name="Nat. Plants">
        <title>Genomes of leafy and leafless Platanthera orchids illuminate the evolution of mycoheterotrophy.</title>
        <authorList>
            <person name="Li M.H."/>
            <person name="Liu K.W."/>
            <person name="Li Z."/>
            <person name="Lu H.C."/>
            <person name="Ye Q.L."/>
            <person name="Zhang D."/>
            <person name="Wang J.Y."/>
            <person name="Li Y.F."/>
            <person name="Zhong Z.M."/>
            <person name="Liu X."/>
            <person name="Yu X."/>
            <person name="Liu D.K."/>
            <person name="Tu X.D."/>
            <person name="Liu B."/>
            <person name="Hao Y."/>
            <person name="Liao X.Y."/>
            <person name="Jiang Y.T."/>
            <person name="Sun W.H."/>
            <person name="Chen J."/>
            <person name="Chen Y.Q."/>
            <person name="Ai Y."/>
            <person name="Zhai J.W."/>
            <person name="Wu S.S."/>
            <person name="Zhou Z."/>
            <person name="Hsiao Y.Y."/>
            <person name="Wu W.L."/>
            <person name="Chen Y.Y."/>
            <person name="Lin Y.F."/>
            <person name="Hsu J.L."/>
            <person name="Li C.Y."/>
            <person name="Wang Z.W."/>
            <person name="Zhao X."/>
            <person name="Zhong W.Y."/>
            <person name="Ma X.K."/>
            <person name="Ma L."/>
            <person name="Huang J."/>
            <person name="Chen G.Z."/>
            <person name="Huang M.Z."/>
            <person name="Huang L."/>
            <person name="Peng D.H."/>
            <person name="Luo Y.B."/>
            <person name="Zou S.Q."/>
            <person name="Chen S.P."/>
            <person name="Lan S."/>
            <person name="Tsai W.C."/>
            <person name="Van de Peer Y."/>
            <person name="Liu Z.J."/>
        </authorList>
    </citation>
    <scope>NUCLEOTIDE SEQUENCE [LARGE SCALE GENOMIC DNA]</scope>
    <source>
        <strain evidence="2">Lor287</strain>
    </source>
</reference>
<dbReference type="CDD" id="cd05399">
    <property type="entry name" value="NT_Rel-Spo_like"/>
    <property type="match status" value="1"/>
</dbReference>
<dbReference type="PANTHER" id="PTHR21262:SF31">
    <property type="entry name" value="GTP PYROPHOSPHOKINASE"/>
    <property type="match status" value="1"/>
</dbReference>
<dbReference type="InterPro" id="IPR043519">
    <property type="entry name" value="NT_sf"/>
</dbReference>
<dbReference type="Pfam" id="PF02824">
    <property type="entry name" value="TGS"/>
    <property type="match status" value="1"/>
</dbReference>
<keyword evidence="3" id="KW-1185">Reference proteome</keyword>
<dbReference type="Proteomes" id="UP001418222">
    <property type="component" value="Unassembled WGS sequence"/>
</dbReference>
<proteinExistence type="predicted"/>
<comment type="caution">
    <text evidence="2">The sequence shown here is derived from an EMBL/GenBank/DDBJ whole genome shotgun (WGS) entry which is preliminary data.</text>
</comment>
<evidence type="ECO:0000259" key="1">
    <source>
        <dbReference type="SMART" id="SM00954"/>
    </source>
</evidence>
<feature type="domain" description="RelA/SpoT" evidence="1">
    <location>
        <begin position="42"/>
        <end position="161"/>
    </location>
</feature>
<dbReference type="PANTHER" id="PTHR21262">
    <property type="entry name" value="GUANOSINE-3',5'-BIS DIPHOSPHATE 3'-PYROPHOSPHOHYDROLASE"/>
    <property type="match status" value="1"/>
</dbReference>